<feature type="binding site" evidence="3">
    <location>
        <position position="319"/>
    </location>
    <ligand>
        <name>Zn(2+)</name>
        <dbReference type="ChEBI" id="CHEBI:29105"/>
    </ligand>
</feature>
<feature type="binding site" evidence="3">
    <location>
        <position position="327"/>
    </location>
    <ligand>
        <name>Zn(2+)</name>
        <dbReference type="ChEBI" id="CHEBI:29105"/>
    </ligand>
</feature>
<dbReference type="InterPro" id="IPR010914">
    <property type="entry name" value="RsgA_GTPase_dom"/>
</dbReference>
<reference evidence="7 8" key="1">
    <citation type="submission" date="2012-09" db="EMBL/GenBank/DDBJ databases">
        <title>Genome Sequence of alkane-degrading Bacterium Alcanivorax sp. 19-m-6.</title>
        <authorList>
            <person name="Lai Q."/>
            <person name="Shao Z."/>
        </authorList>
    </citation>
    <scope>NUCLEOTIDE SEQUENCE [LARGE SCALE GENOMIC DNA]</scope>
    <source>
        <strain evidence="7 8">19-m-6</strain>
    </source>
</reference>
<keyword evidence="3" id="KW-0862">Zinc</keyword>
<dbReference type="NCBIfam" id="TIGR00157">
    <property type="entry name" value="ribosome small subunit-dependent GTPase A"/>
    <property type="match status" value="1"/>
</dbReference>
<dbReference type="Gene3D" id="1.10.40.50">
    <property type="entry name" value="Probable gtpase engc, domain 3"/>
    <property type="match status" value="1"/>
</dbReference>
<dbReference type="GO" id="GO:0005525">
    <property type="term" value="F:GTP binding"/>
    <property type="evidence" value="ECO:0007669"/>
    <property type="project" value="UniProtKB-UniRule"/>
</dbReference>
<dbReference type="InterPro" id="IPR030378">
    <property type="entry name" value="G_CP_dom"/>
</dbReference>
<dbReference type="GO" id="GO:0005737">
    <property type="term" value="C:cytoplasm"/>
    <property type="evidence" value="ECO:0007669"/>
    <property type="project" value="UniProtKB-SubCell"/>
</dbReference>
<dbReference type="PROSITE" id="PS50936">
    <property type="entry name" value="ENGC_GTPASE"/>
    <property type="match status" value="1"/>
</dbReference>
<dbReference type="EMBL" id="ARXV01000009">
    <property type="protein sequence ID" value="KGD64299.1"/>
    <property type="molecule type" value="Genomic_DNA"/>
</dbReference>
<evidence type="ECO:0000256" key="3">
    <source>
        <dbReference type="HAMAP-Rule" id="MF_01820"/>
    </source>
</evidence>
<keyword evidence="3" id="KW-0694">RNA-binding</keyword>
<dbReference type="EC" id="3.6.1.-" evidence="3"/>
<dbReference type="Gene3D" id="3.40.50.300">
    <property type="entry name" value="P-loop containing nucleotide triphosphate hydrolases"/>
    <property type="match status" value="1"/>
</dbReference>
<keyword evidence="3" id="KW-0690">Ribosome biogenesis</keyword>
<proteinExistence type="inferred from homology"/>
<dbReference type="GO" id="GO:0042274">
    <property type="term" value="P:ribosomal small subunit biogenesis"/>
    <property type="evidence" value="ECO:0007669"/>
    <property type="project" value="UniProtKB-UniRule"/>
</dbReference>
<dbReference type="GO" id="GO:0003924">
    <property type="term" value="F:GTPase activity"/>
    <property type="evidence" value="ECO:0007669"/>
    <property type="project" value="UniProtKB-UniRule"/>
</dbReference>
<dbReference type="SUPFAM" id="SSF52540">
    <property type="entry name" value="P-loop containing nucleoside triphosphate hydrolases"/>
    <property type="match status" value="1"/>
</dbReference>
<dbReference type="GO" id="GO:0046872">
    <property type="term" value="F:metal ion binding"/>
    <property type="evidence" value="ECO:0007669"/>
    <property type="project" value="UniProtKB-KW"/>
</dbReference>
<keyword evidence="3" id="KW-0699">rRNA-binding</keyword>
<evidence type="ECO:0000256" key="1">
    <source>
        <dbReference type="ARBA" id="ARBA00022741"/>
    </source>
</evidence>
<dbReference type="Gene3D" id="2.40.50.140">
    <property type="entry name" value="Nucleic acid-binding proteins"/>
    <property type="match status" value="1"/>
</dbReference>
<organism evidence="7 8">
    <name type="scientific">Alcanivorax nanhaiticus</name>
    <dbReference type="NCBI Taxonomy" id="1177154"/>
    <lineage>
        <taxon>Bacteria</taxon>
        <taxon>Pseudomonadati</taxon>
        <taxon>Pseudomonadota</taxon>
        <taxon>Gammaproteobacteria</taxon>
        <taxon>Oceanospirillales</taxon>
        <taxon>Alcanivoracaceae</taxon>
        <taxon>Alcanivorax</taxon>
    </lineage>
</organism>
<protein>
    <recommendedName>
        <fullName evidence="3">Small ribosomal subunit biogenesis GTPase RsgA</fullName>
        <ecNumber evidence="3">3.6.1.-</ecNumber>
    </recommendedName>
</protein>
<comment type="caution">
    <text evidence="7">The sequence shown here is derived from an EMBL/GenBank/DDBJ whole genome shotgun (WGS) entry which is preliminary data.</text>
</comment>
<dbReference type="AlphaFoldDB" id="A0A095SIV2"/>
<keyword evidence="4" id="KW-0175">Coiled coil</keyword>
<comment type="subunit">
    <text evidence="3">Monomer. Associates with 30S ribosomal subunit, binds 16S rRNA.</text>
</comment>
<dbReference type="Pfam" id="PF03193">
    <property type="entry name" value="RsgA_GTPase"/>
    <property type="match status" value="1"/>
</dbReference>
<dbReference type="STRING" id="1177154.Y5S_02354"/>
<keyword evidence="3" id="KW-0479">Metal-binding</keyword>
<dbReference type="Proteomes" id="UP000029444">
    <property type="component" value="Unassembled WGS sequence"/>
</dbReference>
<keyword evidence="3" id="KW-0378">Hydrolase</keyword>
<dbReference type="GO" id="GO:0019843">
    <property type="term" value="F:rRNA binding"/>
    <property type="evidence" value="ECO:0007669"/>
    <property type="project" value="UniProtKB-KW"/>
</dbReference>
<dbReference type="PATRIC" id="fig|1177154.3.peg.2386"/>
<evidence type="ECO:0000313" key="7">
    <source>
        <dbReference type="EMBL" id="KGD64299.1"/>
    </source>
</evidence>
<evidence type="ECO:0000259" key="5">
    <source>
        <dbReference type="PROSITE" id="PS50936"/>
    </source>
</evidence>
<comment type="similarity">
    <text evidence="3">Belongs to the TRAFAC class YlqF/YawG GTPase family. RsgA subfamily.</text>
</comment>
<evidence type="ECO:0000259" key="6">
    <source>
        <dbReference type="PROSITE" id="PS51721"/>
    </source>
</evidence>
<feature type="domain" description="CP-type G" evidence="6">
    <location>
        <begin position="131"/>
        <end position="290"/>
    </location>
</feature>
<dbReference type="PROSITE" id="PS51721">
    <property type="entry name" value="G_CP"/>
    <property type="match status" value="1"/>
</dbReference>
<dbReference type="PANTHER" id="PTHR32120:SF11">
    <property type="entry name" value="SMALL RIBOSOMAL SUBUNIT BIOGENESIS GTPASE RSGA 1, MITOCHONDRIAL-RELATED"/>
    <property type="match status" value="1"/>
</dbReference>
<keyword evidence="8" id="KW-1185">Reference proteome</keyword>
<feature type="binding site" evidence="3">
    <location>
        <begin position="232"/>
        <end position="240"/>
    </location>
    <ligand>
        <name>GTP</name>
        <dbReference type="ChEBI" id="CHEBI:37565"/>
    </ligand>
</feature>
<evidence type="ECO:0000256" key="2">
    <source>
        <dbReference type="ARBA" id="ARBA00023134"/>
    </source>
</evidence>
<dbReference type="InterPro" id="IPR012340">
    <property type="entry name" value="NA-bd_OB-fold"/>
</dbReference>
<keyword evidence="2 3" id="KW-0342">GTP-binding</keyword>
<gene>
    <name evidence="3" type="primary">rsgA</name>
    <name evidence="7" type="ORF">Y5S_02354</name>
</gene>
<comment type="function">
    <text evidence="3">One of several proteins that assist in the late maturation steps of the functional core of the 30S ribosomal subunit. Helps release RbfA from mature subunits. May play a role in the assembly of ribosomal proteins into the subunit. Circularly permuted GTPase that catalyzes slow GTP hydrolysis, GTPase activity is stimulated by the 30S ribosomal subunit.</text>
</comment>
<dbReference type="eggNOG" id="COG1162">
    <property type="taxonomic scope" value="Bacteria"/>
</dbReference>
<keyword evidence="3" id="KW-0963">Cytoplasm</keyword>
<name>A0A095SIV2_9GAMM</name>
<dbReference type="HAMAP" id="MF_01820">
    <property type="entry name" value="GTPase_RsgA"/>
    <property type="match status" value="1"/>
</dbReference>
<accession>A0A095SIV2</accession>
<feature type="binding site" evidence="3">
    <location>
        <position position="321"/>
    </location>
    <ligand>
        <name>Zn(2+)</name>
        <dbReference type="ChEBI" id="CHEBI:29105"/>
    </ligand>
</feature>
<dbReference type="PANTHER" id="PTHR32120">
    <property type="entry name" value="SMALL RIBOSOMAL SUBUNIT BIOGENESIS GTPASE RSGA"/>
    <property type="match status" value="1"/>
</dbReference>
<comment type="cofactor">
    <cofactor evidence="3">
        <name>Zn(2+)</name>
        <dbReference type="ChEBI" id="CHEBI:29105"/>
    </cofactor>
    <text evidence="3">Binds 1 zinc ion per subunit.</text>
</comment>
<keyword evidence="1 3" id="KW-0547">Nucleotide-binding</keyword>
<dbReference type="InterPro" id="IPR004881">
    <property type="entry name" value="Ribosome_biogen_GTPase_RsgA"/>
</dbReference>
<feature type="domain" description="EngC GTPase" evidence="5">
    <location>
        <begin position="139"/>
        <end position="288"/>
    </location>
</feature>
<feature type="binding site" evidence="3">
    <location>
        <begin position="178"/>
        <end position="181"/>
    </location>
    <ligand>
        <name>GTP</name>
        <dbReference type="ChEBI" id="CHEBI:37565"/>
    </ligand>
</feature>
<comment type="subcellular location">
    <subcellularLocation>
        <location evidence="3">Cytoplasm</location>
    </subcellularLocation>
</comment>
<dbReference type="CDD" id="cd01854">
    <property type="entry name" value="YjeQ_EngC"/>
    <property type="match status" value="1"/>
</dbReference>
<evidence type="ECO:0000313" key="8">
    <source>
        <dbReference type="Proteomes" id="UP000029444"/>
    </source>
</evidence>
<dbReference type="InterPro" id="IPR027417">
    <property type="entry name" value="P-loop_NTPase"/>
</dbReference>
<dbReference type="NCBIfam" id="NF008931">
    <property type="entry name" value="PRK12288.1"/>
    <property type="match status" value="1"/>
</dbReference>
<evidence type="ECO:0000256" key="4">
    <source>
        <dbReference type="SAM" id="Coils"/>
    </source>
</evidence>
<feature type="coiled-coil region" evidence="4">
    <location>
        <begin position="27"/>
        <end position="55"/>
    </location>
</feature>
<sequence>MAPTQYRNDTPTTVAKRKLNRRQRWRIEKIQAEKRERAQKRNEQLEELVADDLGDEQLGIITAHFGQQVQVESADGPNGKGKQRRRCHFRATLEQLVVGDRVIWQPPKSEGLGVVVAIEPRDTVLKRPDPYGNLKPVAANVEQMLVVFAPLPTPSSTLLDRYLVAAELSGIPATLVLNKADLIDEELRPFIDELKAMYQRLDYPVLELSAHDHDGLTPLHEILKGKISVFVGQSGVGKSSLVNAVLPEAALDVGDLSATSGLGQHTTVTARLFHLPTGGELIDSPGIREFGLWHISEDELLHGYRELSELAGHCKFRNCSHRNEPGCAFLDAADSGAISEERLENFYQIADTLDEEGRERYQ</sequence>
<feature type="binding site" evidence="3">
    <location>
        <position position="314"/>
    </location>
    <ligand>
        <name>Zn(2+)</name>
        <dbReference type="ChEBI" id="CHEBI:29105"/>
    </ligand>
</feature>